<dbReference type="Pfam" id="PF01467">
    <property type="entry name" value="CTP_transf_like"/>
    <property type="match status" value="1"/>
</dbReference>
<dbReference type="HAMAP" id="MF_00244">
    <property type="entry name" value="NaMN_adenylyltr"/>
    <property type="match status" value="1"/>
</dbReference>
<accession>A0A4Q0M4W2</accession>
<dbReference type="Proteomes" id="UP000290848">
    <property type="component" value="Unassembled WGS sequence"/>
</dbReference>
<dbReference type="RefSeq" id="WP_128770685.1">
    <property type="nucleotide sequence ID" value="NZ_RXOC01000013.1"/>
</dbReference>
<keyword evidence="9 11" id="KW-0520">NAD</keyword>
<evidence type="ECO:0000259" key="12">
    <source>
        <dbReference type="Pfam" id="PF01467"/>
    </source>
</evidence>
<evidence type="ECO:0000256" key="5">
    <source>
        <dbReference type="ARBA" id="ARBA00022679"/>
    </source>
</evidence>
<dbReference type="InterPro" id="IPR014729">
    <property type="entry name" value="Rossmann-like_a/b/a_fold"/>
</dbReference>
<dbReference type="AlphaFoldDB" id="A0A4Q0M4W2"/>
<evidence type="ECO:0000256" key="4">
    <source>
        <dbReference type="ARBA" id="ARBA00022642"/>
    </source>
</evidence>
<comment type="catalytic activity">
    <reaction evidence="10 11">
        <text>nicotinate beta-D-ribonucleotide + ATP + H(+) = deamido-NAD(+) + diphosphate</text>
        <dbReference type="Rhea" id="RHEA:22860"/>
        <dbReference type="ChEBI" id="CHEBI:15378"/>
        <dbReference type="ChEBI" id="CHEBI:30616"/>
        <dbReference type="ChEBI" id="CHEBI:33019"/>
        <dbReference type="ChEBI" id="CHEBI:57502"/>
        <dbReference type="ChEBI" id="CHEBI:58437"/>
        <dbReference type="EC" id="2.7.7.18"/>
    </reaction>
</comment>
<evidence type="ECO:0000256" key="1">
    <source>
        <dbReference type="ARBA" id="ARBA00002324"/>
    </source>
</evidence>
<evidence type="ECO:0000256" key="9">
    <source>
        <dbReference type="ARBA" id="ARBA00023027"/>
    </source>
</evidence>
<comment type="pathway">
    <text evidence="2 11">Cofactor biosynthesis; NAD(+) biosynthesis; deamido-NAD(+) from nicotinate D-ribonucleotide: step 1/1.</text>
</comment>
<dbReference type="InterPro" id="IPR004821">
    <property type="entry name" value="Cyt_trans-like"/>
</dbReference>
<evidence type="ECO:0000256" key="7">
    <source>
        <dbReference type="ARBA" id="ARBA00022741"/>
    </source>
</evidence>
<organism evidence="13 14">
    <name type="scientific">Arcticibacter tournemirensis</name>
    <dbReference type="NCBI Taxonomy" id="699437"/>
    <lineage>
        <taxon>Bacteria</taxon>
        <taxon>Pseudomonadati</taxon>
        <taxon>Bacteroidota</taxon>
        <taxon>Sphingobacteriia</taxon>
        <taxon>Sphingobacteriales</taxon>
        <taxon>Sphingobacteriaceae</taxon>
        <taxon>Arcticibacter</taxon>
    </lineage>
</organism>
<keyword evidence="4 11" id="KW-0662">Pyridine nucleotide biosynthesis</keyword>
<keyword evidence="5 11" id="KW-0808">Transferase</keyword>
<evidence type="ECO:0000256" key="6">
    <source>
        <dbReference type="ARBA" id="ARBA00022695"/>
    </source>
</evidence>
<reference evidence="13 14" key="1">
    <citation type="submission" date="2018-12" db="EMBL/GenBank/DDBJ databases">
        <title>The Draft Genome Sequence of the Soil Bacterium Pedobacter tournemirensis R1.</title>
        <authorList>
            <person name="He J."/>
        </authorList>
    </citation>
    <scope>NUCLEOTIDE SEQUENCE [LARGE SCALE GENOMIC DNA]</scope>
    <source>
        <strain evidence="13 14">R1</strain>
    </source>
</reference>
<dbReference type="NCBIfam" id="TIGR00482">
    <property type="entry name" value="nicotinate (nicotinamide) nucleotide adenylyltransferase"/>
    <property type="match status" value="1"/>
</dbReference>
<name>A0A4Q0M4W2_9SPHI</name>
<gene>
    <name evidence="11" type="primary">nadD</name>
    <name evidence="13" type="ORF">EKH83_17135</name>
</gene>
<dbReference type="PANTHER" id="PTHR39321">
    <property type="entry name" value="NICOTINATE-NUCLEOTIDE ADENYLYLTRANSFERASE-RELATED"/>
    <property type="match status" value="1"/>
</dbReference>
<comment type="caution">
    <text evidence="13">The sequence shown here is derived from an EMBL/GenBank/DDBJ whole genome shotgun (WGS) entry which is preliminary data.</text>
</comment>
<evidence type="ECO:0000313" key="13">
    <source>
        <dbReference type="EMBL" id="RXF67997.1"/>
    </source>
</evidence>
<feature type="domain" description="Cytidyltransferase-like" evidence="12">
    <location>
        <begin position="5"/>
        <end position="163"/>
    </location>
</feature>
<dbReference type="CDD" id="cd02165">
    <property type="entry name" value="NMNAT"/>
    <property type="match status" value="1"/>
</dbReference>
<dbReference type="PANTHER" id="PTHR39321:SF3">
    <property type="entry name" value="PHOSPHOPANTETHEINE ADENYLYLTRANSFERASE"/>
    <property type="match status" value="1"/>
</dbReference>
<evidence type="ECO:0000256" key="3">
    <source>
        <dbReference type="ARBA" id="ARBA00009014"/>
    </source>
</evidence>
<dbReference type="InterPro" id="IPR005248">
    <property type="entry name" value="NadD/NMNAT"/>
</dbReference>
<proteinExistence type="inferred from homology"/>
<keyword evidence="7 11" id="KW-0547">Nucleotide-binding</keyword>
<evidence type="ECO:0000313" key="14">
    <source>
        <dbReference type="Proteomes" id="UP000290848"/>
    </source>
</evidence>
<evidence type="ECO:0000256" key="8">
    <source>
        <dbReference type="ARBA" id="ARBA00022840"/>
    </source>
</evidence>
<dbReference type="Gene3D" id="3.40.50.620">
    <property type="entry name" value="HUPs"/>
    <property type="match status" value="1"/>
</dbReference>
<keyword evidence="8 11" id="KW-0067">ATP-binding</keyword>
<dbReference type="SUPFAM" id="SSF52374">
    <property type="entry name" value="Nucleotidylyl transferase"/>
    <property type="match status" value="1"/>
</dbReference>
<dbReference type="GO" id="GO:0009435">
    <property type="term" value="P:NAD+ biosynthetic process"/>
    <property type="evidence" value="ECO:0007669"/>
    <property type="project" value="UniProtKB-UniRule"/>
</dbReference>
<dbReference type="NCBIfam" id="NF000840">
    <property type="entry name" value="PRK00071.1-3"/>
    <property type="match status" value="1"/>
</dbReference>
<dbReference type="EMBL" id="RXOC01000013">
    <property type="protein sequence ID" value="RXF67997.1"/>
    <property type="molecule type" value="Genomic_DNA"/>
</dbReference>
<comment type="function">
    <text evidence="1 11">Catalyzes the reversible adenylation of nicotinate mononucleotide (NaMN) to nicotinic acid adenine dinucleotide (NaAD).</text>
</comment>
<dbReference type="EC" id="2.7.7.18" evidence="11"/>
<evidence type="ECO:0000256" key="2">
    <source>
        <dbReference type="ARBA" id="ARBA00005019"/>
    </source>
</evidence>
<evidence type="ECO:0000256" key="11">
    <source>
        <dbReference type="HAMAP-Rule" id="MF_00244"/>
    </source>
</evidence>
<protein>
    <recommendedName>
        <fullName evidence="11">Probable nicotinate-nucleotide adenylyltransferase</fullName>
        <ecNumber evidence="11">2.7.7.18</ecNumber>
    </recommendedName>
    <alternativeName>
        <fullName evidence="11">Deamido-NAD(+) diphosphorylase</fullName>
    </alternativeName>
    <alternativeName>
        <fullName evidence="11">Deamido-NAD(+) pyrophosphorylase</fullName>
    </alternativeName>
    <alternativeName>
        <fullName evidence="11">Nicotinate mononucleotide adenylyltransferase</fullName>
        <shortName evidence="11">NaMN adenylyltransferase</shortName>
    </alternativeName>
</protein>
<keyword evidence="6 11" id="KW-0548">Nucleotidyltransferase</keyword>
<evidence type="ECO:0000256" key="10">
    <source>
        <dbReference type="ARBA" id="ARBA00048721"/>
    </source>
</evidence>
<dbReference type="GO" id="GO:0004515">
    <property type="term" value="F:nicotinate-nucleotide adenylyltransferase activity"/>
    <property type="evidence" value="ECO:0007669"/>
    <property type="project" value="UniProtKB-UniRule"/>
</dbReference>
<dbReference type="UniPathway" id="UPA00253">
    <property type="reaction ID" value="UER00332"/>
</dbReference>
<comment type="similarity">
    <text evidence="3 11">Belongs to the NadD family.</text>
</comment>
<sequence>MKIGLFFGSFNPIHTGHLIIASYMAHYTDMDKVWLVVSPHNPLKDKNALINMYDRLEMAKLATEYASDIFVSDAEFKLPKPSYTIDTLTHLHERYPEHQFSLIMGADNLVSLKKWKNYELILRNYHVYVYPRPGYEDGDLNSHASVTITNTPVMEISSTFIRKALKEGKNVQYFVPDAVLDFIEAKNLYR</sequence>
<dbReference type="GO" id="GO:0005524">
    <property type="term" value="F:ATP binding"/>
    <property type="evidence" value="ECO:0007669"/>
    <property type="project" value="UniProtKB-KW"/>
</dbReference>
<dbReference type="NCBIfam" id="TIGR00125">
    <property type="entry name" value="cyt_tran_rel"/>
    <property type="match status" value="1"/>
</dbReference>